<sequence length="80" mass="9101">MKSTHANAHQEHRNHCVGYDDELFFKHSGNCSRSIANWPSLMRDWFAPGISCDSPSRSWIAVEEPEPRPEGDFCPLEALT</sequence>
<dbReference type="Proteomes" id="UP000192513">
    <property type="component" value="Unassembled WGS sequence"/>
</dbReference>
<dbReference type="EMBL" id="MVIE01000018">
    <property type="protein sequence ID" value="ORB39718.1"/>
    <property type="molecule type" value="Genomic_DNA"/>
</dbReference>
<accession>A0A1X0I936</accession>
<reference evidence="1 2" key="1">
    <citation type="submission" date="2017-02" db="EMBL/GenBank/DDBJ databases">
        <title>The new phylogeny of genus Mycobacterium.</title>
        <authorList>
            <person name="Tortoli E."/>
            <person name="Trovato A."/>
            <person name="Cirillo D.M."/>
        </authorList>
    </citation>
    <scope>NUCLEOTIDE SEQUENCE [LARGE SCALE GENOMIC DNA]</scope>
    <source>
        <strain evidence="1 2">DSM 45000</strain>
    </source>
</reference>
<proteinExistence type="predicted"/>
<gene>
    <name evidence="1" type="ORF">BST39_15490</name>
</gene>
<organism evidence="1 2">
    <name type="scientific">Mycobacterium paraseoulense</name>
    <dbReference type="NCBI Taxonomy" id="590652"/>
    <lineage>
        <taxon>Bacteria</taxon>
        <taxon>Bacillati</taxon>
        <taxon>Actinomycetota</taxon>
        <taxon>Actinomycetes</taxon>
        <taxon>Mycobacteriales</taxon>
        <taxon>Mycobacteriaceae</taxon>
        <taxon>Mycobacterium</taxon>
    </lineage>
</organism>
<evidence type="ECO:0000313" key="1">
    <source>
        <dbReference type="EMBL" id="ORB39718.1"/>
    </source>
</evidence>
<keyword evidence="2" id="KW-1185">Reference proteome</keyword>
<comment type="caution">
    <text evidence="1">The sequence shown here is derived from an EMBL/GenBank/DDBJ whole genome shotgun (WGS) entry which is preliminary data.</text>
</comment>
<evidence type="ECO:0000313" key="2">
    <source>
        <dbReference type="Proteomes" id="UP000192513"/>
    </source>
</evidence>
<dbReference type="STRING" id="590652.BST39_15490"/>
<dbReference type="AlphaFoldDB" id="A0A1X0I936"/>
<protein>
    <submittedName>
        <fullName evidence="1">Uncharacterized protein</fullName>
    </submittedName>
</protein>
<name>A0A1X0I936_9MYCO</name>